<keyword evidence="1" id="KW-0808">Transferase</keyword>
<accession>A0ABR8P1E2</accession>
<organism evidence="1 2">
    <name type="scientific">Marinomonas colpomeniae</name>
    <dbReference type="NCBI Taxonomy" id="2774408"/>
    <lineage>
        <taxon>Bacteria</taxon>
        <taxon>Pseudomonadati</taxon>
        <taxon>Pseudomonadota</taxon>
        <taxon>Gammaproteobacteria</taxon>
        <taxon>Oceanospirillales</taxon>
        <taxon>Oceanospirillaceae</taxon>
        <taxon>Marinomonas</taxon>
    </lineage>
</organism>
<evidence type="ECO:0000313" key="2">
    <source>
        <dbReference type="Proteomes" id="UP000604161"/>
    </source>
</evidence>
<gene>
    <name evidence="1" type="ORF">IF202_08650</name>
</gene>
<dbReference type="GO" id="GO:0008168">
    <property type="term" value="F:methyltransferase activity"/>
    <property type="evidence" value="ECO:0007669"/>
    <property type="project" value="UniProtKB-KW"/>
</dbReference>
<dbReference type="Proteomes" id="UP000604161">
    <property type="component" value="Unassembled WGS sequence"/>
</dbReference>
<reference evidence="1 2" key="1">
    <citation type="submission" date="2020-09" db="EMBL/GenBank/DDBJ databases">
        <title>Marinomonas sp. nov., isolated from the cysticercosis algae of Qingdao, China.</title>
        <authorList>
            <person name="Sun X."/>
        </authorList>
    </citation>
    <scope>NUCLEOTIDE SEQUENCE [LARGE SCALE GENOMIC DNA]</scope>
    <source>
        <strain evidence="1 2">SM2066</strain>
    </source>
</reference>
<dbReference type="InterPro" id="IPR029063">
    <property type="entry name" value="SAM-dependent_MTases_sf"/>
</dbReference>
<dbReference type="Pfam" id="PF13489">
    <property type="entry name" value="Methyltransf_23"/>
    <property type="match status" value="1"/>
</dbReference>
<dbReference type="GO" id="GO:0032259">
    <property type="term" value="P:methylation"/>
    <property type="evidence" value="ECO:0007669"/>
    <property type="project" value="UniProtKB-KW"/>
</dbReference>
<dbReference type="Gene3D" id="3.40.50.150">
    <property type="entry name" value="Vaccinia Virus protein VP39"/>
    <property type="match status" value="1"/>
</dbReference>
<dbReference type="RefSeq" id="WP_191594469.1">
    <property type="nucleotide sequence ID" value="NZ_JACYFC010000002.1"/>
</dbReference>
<proteinExistence type="predicted"/>
<protein>
    <submittedName>
        <fullName evidence="1">Class I SAM-dependent methyltransferase</fullName>
    </submittedName>
</protein>
<dbReference type="EMBL" id="JACYFC010000002">
    <property type="protein sequence ID" value="MBD5771122.1"/>
    <property type="molecule type" value="Genomic_DNA"/>
</dbReference>
<keyword evidence="2" id="KW-1185">Reference proteome</keyword>
<comment type="caution">
    <text evidence="1">The sequence shown here is derived from an EMBL/GenBank/DDBJ whole genome shotgun (WGS) entry which is preliminary data.</text>
</comment>
<name>A0ABR8P1E2_9GAMM</name>
<keyword evidence="1" id="KW-0489">Methyltransferase</keyword>
<dbReference type="SUPFAM" id="SSF53335">
    <property type="entry name" value="S-adenosyl-L-methionine-dependent methyltransferases"/>
    <property type="match status" value="1"/>
</dbReference>
<sequence length="225" mass="26394">MQTEEPYWIDEAYSAALSVSDTGVMSRNHEFNKVASLIFGLFHDKNDCFLDYGGGYGIFVRLMRDKGYDFYWYDKYADNLVARGFEGDINKLRYAGVTSFENFEHFVNPLEDIEAIFKLTDFVLFSTTLVSTPAPHPDKWWYYCLEHGQHVSIFSYKSLEFIAKKYNYFLASNGKDLHILSKKKIPKYIFFIERIIRKSGLSFLFKNKSKTNSDMHDMIKKMNQV</sequence>
<evidence type="ECO:0000313" key="1">
    <source>
        <dbReference type="EMBL" id="MBD5771122.1"/>
    </source>
</evidence>